<proteinExistence type="predicted"/>
<dbReference type="AlphaFoldDB" id="A0A369MRP8"/>
<organism evidence="1 2">
    <name type="scientific">Eggerthella lenta</name>
    <name type="common">Eubacterium lentum</name>
    <dbReference type="NCBI Taxonomy" id="84112"/>
    <lineage>
        <taxon>Bacteria</taxon>
        <taxon>Bacillati</taxon>
        <taxon>Actinomycetota</taxon>
        <taxon>Coriobacteriia</taxon>
        <taxon>Eggerthellales</taxon>
        <taxon>Eggerthellaceae</taxon>
        <taxon>Eggerthella</taxon>
    </lineage>
</organism>
<gene>
    <name evidence="1" type="ORF">C1872_12695</name>
</gene>
<dbReference type="GO" id="GO:0005198">
    <property type="term" value="F:structural molecule activity"/>
    <property type="evidence" value="ECO:0007669"/>
    <property type="project" value="InterPro"/>
</dbReference>
<dbReference type="Pfam" id="PF06152">
    <property type="entry name" value="Phage_min_cap2"/>
    <property type="match status" value="1"/>
</dbReference>
<evidence type="ECO:0000313" key="1">
    <source>
        <dbReference type="EMBL" id="RDB76294.1"/>
    </source>
</evidence>
<dbReference type="EMBL" id="PPTX01000022">
    <property type="protein sequence ID" value="RDB76294.1"/>
    <property type="molecule type" value="Genomic_DNA"/>
</dbReference>
<dbReference type="Proteomes" id="UP000253752">
    <property type="component" value="Unassembled WGS sequence"/>
</dbReference>
<accession>A0A369MRP8</accession>
<dbReference type="InterPro" id="IPR009319">
    <property type="entry name" value="Phage_A118_VSP1"/>
</dbReference>
<protein>
    <recommendedName>
        <fullName evidence="3">Minor capsid protein</fullName>
    </recommendedName>
</protein>
<evidence type="ECO:0008006" key="3">
    <source>
        <dbReference type="Google" id="ProtNLM"/>
    </source>
</evidence>
<name>A0A369MRP8_EGGLN</name>
<sequence>MAVEPEDVGALADAIVHGAEERLVADLTRALVDGLADGIIGGSQAEALEALARANRARLDQILAEHASKVSGEVRSRTLAALERADARDVSDLEAYYGAAAVARAMDGASAAWAEISHQTALGLAEIVARQNVAMAGAAERLWYEVAGDAIAARNLGVEPLDRILARAVCRIAAHGVETIDYKSGIMSQIDVAVRRHVVSQASQAGGRMTLARLAAIGHDLVITSAHYGARPSHAEWQGRPCCVSGPKLVGGVQYPGLVQLTGYGGVGGLKGVNCRHSIGPYYPGVTELPDLSFPRESGHFGMTSEECYEAMQRQRELERRVRGTKREIVAMEQAGIGLETPRYAQKRLLLGRQQQALRKHCEESGLVRNYPREKAYGVGAQPRALRAAAKAKAAGRYRHPASQERIDALASGALAGVRFSAPPTYNGRIRTPGLTKVGYDGDGRKYAGPVYIGKQAKPGDAELVDTILHEELEARIWLNRHGSERYWRLNSAGDDERHAYIQKIIDRYVRMKGIS</sequence>
<reference evidence="1 2" key="1">
    <citation type="journal article" date="2018" name="Elife">
        <title>Discovery and characterization of a prevalent human gut bacterial enzyme sufficient for the inactivation of a family of plant toxins.</title>
        <authorList>
            <person name="Koppel N."/>
            <person name="Bisanz J.E."/>
            <person name="Pandelia M.E."/>
            <person name="Turnbaugh P.J."/>
            <person name="Balskus E.P."/>
        </authorList>
    </citation>
    <scope>NUCLEOTIDE SEQUENCE [LARGE SCALE GENOMIC DNA]</scope>
    <source>
        <strain evidence="1 2">MR1 #12</strain>
    </source>
</reference>
<evidence type="ECO:0000313" key="2">
    <source>
        <dbReference type="Proteomes" id="UP000253752"/>
    </source>
</evidence>
<dbReference type="RefSeq" id="WP_114516606.1">
    <property type="nucleotide sequence ID" value="NZ_PPTX01000022.1"/>
</dbReference>
<comment type="caution">
    <text evidence="1">The sequence shown here is derived from an EMBL/GenBank/DDBJ whole genome shotgun (WGS) entry which is preliminary data.</text>
</comment>